<reference evidence="2 3" key="1">
    <citation type="submission" date="2012-08" db="EMBL/GenBank/DDBJ databases">
        <title>Whole genome shotgun sequence of Gordonia namibiensis NBRC 108229.</title>
        <authorList>
            <person name="Isaki-Nakamura S."/>
            <person name="Hosoyama A."/>
            <person name="Tsuchikane K."/>
            <person name="Katsumata H."/>
            <person name="Baba S."/>
            <person name="Yamazaki S."/>
            <person name="Fujita N."/>
        </authorList>
    </citation>
    <scope>NUCLEOTIDE SEQUENCE [LARGE SCALE GENOMIC DNA]</scope>
    <source>
        <strain evidence="2 3">NBRC 108229</strain>
    </source>
</reference>
<protein>
    <submittedName>
        <fullName evidence="2">Uncharacterized protein</fullName>
    </submittedName>
</protein>
<evidence type="ECO:0000256" key="1">
    <source>
        <dbReference type="SAM" id="MobiDB-lite"/>
    </source>
</evidence>
<comment type="caution">
    <text evidence="2">The sequence shown here is derived from an EMBL/GenBank/DDBJ whole genome shotgun (WGS) entry which is preliminary data.</text>
</comment>
<evidence type="ECO:0000313" key="3">
    <source>
        <dbReference type="Proteomes" id="UP000035058"/>
    </source>
</evidence>
<feature type="region of interest" description="Disordered" evidence="1">
    <location>
        <begin position="93"/>
        <end position="139"/>
    </location>
</feature>
<evidence type="ECO:0000313" key="2">
    <source>
        <dbReference type="EMBL" id="GAB98978.1"/>
    </source>
</evidence>
<keyword evidence="3" id="KW-1185">Reference proteome</keyword>
<gene>
    <name evidence="2" type="ORF">GONAM_06_00880</name>
</gene>
<dbReference type="Proteomes" id="UP000035058">
    <property type="component" value="Unassembled WGS sequence"/>
</dbReference>
<dbReference type="AlphaFoldDB" id="K6VRY2"/>
<dbReference type="EMBL" id="BAHE01000006">
    <property type="protein sequence ID" value="GAB98978.1"/>
    <property type="molecule type" value="Genomic_DNA"/>
</dbReference>
<sequence>MPEFNTVEFNALPHHSPCAVLVTSDCCHLYARTRRIHAAHRIPSAPFSPAAADPGTSLPITATGGIVRAYDRPYDGGHTDVCCANTVQRRADTKRLWDGSEPHNSGAPVSNGRPVNARESSGRQSGEQREGNSPLPRIHFLGFVAN</sequence>
<name>K6VRY2_9ACTN</name>
<proteinExistence type="predicted"/>
<organism evidence="2 3">
    <name type="scientific">Gordonia namibiensis NBRC 108229</name>
    <dbReference type="NCBI Taxonomy" id="1208314"/>
    <lineage>
        <taxon>Bacteria</taxon>
        <taxon>Bacillati</taxon>
        <taxon>Actinomycetota</taxon>
        <taxon>Actinomycetes</taxon>
        <taxon>Mycobacteriales</taxon>
        <taxon>Gordoniaceae</taxon>
        <taxon>Gordonia</taxon>
    </lineage>
</organism>
<accession>K6VRY2</accession>